<proteinExistence type="inferred from homology"/>
<dbReference type="PANTHER" id="PTHR46268:SF15">
    <property type="entry name" value="UNIVERSAL STRESS PROTEIN HP_0031"/>
    <property type="match status" value="1"/>
</dbReference>
<protein>
    <submittedName>
        <fullName evidence="2">Universal stress protein</fullName>
    </submittedName>
</protein>
<evidence type="ECO:0000313" key="2">
    <source>
        <dbReference type="EMBL" id="QWG11928.1"/>
    </source>
</evidence>
<gene>
    <name evidence="2" type="ORF">KMZ29_19670</name>
</gene>
<dbReference type="EMBL" id="CP076134">
    <property type="protein sequence ID" value="QWG11928.1"/>
    <property type="molecule type" value="Genomic_DNA"/>
</dbReference>
<dbReference type="PANTHER" id="PTHR46268">
    <property type="entry name" value="STRESS RESPONSE PROTEIN NHAX"/>
    <property type="match status" value="1"/>
</dbReference>
<dbReference type="CDD" id="cd00293">
    <property type="entry name" value="USP-like"/>
    <property type="match status" value="1"/>
</dbReference>
<dbReference type="RefSeq" id="WP_215620780.1">
    <property type="nucleotide sequence ID" value="NZ_CP076134.1"/>
</dbReference>
<comment type="similarity">
    <text evidence="1">Belongs to the universal stress protein A family.</text>
</comment>
<dbReference type="SUPFAM" id="SSF52402">
    <property type="entry name" value="Adenine nucleotide alpha hydrolases-like"/>
    <property type="match status" value="2"/>
</dbReference>
<evidence type="ECO:0000256" key="1">
    <source>
        <dbReference type="ARBA" id="ARBA00008791"/>
    </source>
</evidence>
<dbReference type="Gene3D" id="3.40.50.12370">
    <property type="match status" value="1"/>
</dbReference>
<accession>A0A975NBA9</accession>
<dbReference type="Proteomes" id="UP000680839">
    <property type="component" value="Chromosome"/>
</dbReference>
<name>A0A975NBA9_9BRAD</name>
<sequence length="275" mass="29793">MTYATIMVNLALDQPNEARLEAAGQIAEKFDAGIVGIAASQFSPPLYFTSGEQAQNLIDQGQAALKKRLSELEAQFRGSVKNRAIFVEWRSAIDFPARFILQQARCADLIVSGGHSDALSDPFAMASPKDLVMQAGRPLLVVPDTANWLDLRSVLVAWKDTTEARRAIADSLPLLRKAKYVTVAEIVEAGDSRPAAVLRVRDVVAWLERHGVTATELVPEKHGAATDQLDKIAADVGAGVIVAGAYGHSRFRELILGGMTQHLITQTTRCVLLSH</sequence>
<dbReference type="AlphaFoldDB" id="A0A975NBA9"/>
<evidence type="ECO:0000313" key="3">
    <source>
        <dbReference type="Proteomes" id="UP000680839"/>
    </source>
</evidence>
<organism evidence="2 3">
    <name type="scientific">Bradyrhizobium sediminis</name>
    <dbReference type="NCBI Taxonomy" id="2840469"/>
    <lineage>
        <taxon>Bacteria</taxon>
        <taxon>Pseudomonadati</taxon>
        <taxon>Pseudomonadota</taxon>
        <taxon>Alphaproteobacteria</taxon>
        <taxon>Hyphomicrobiales</taxon>
        <taxon>Nitrobacteraceae</taxon>
        <taxon>Bradyrhizobium</taxon>
    </lineage>
</organism>
<reference evidence="2" key="1">
    <citation type="submission" date="2021-06" db="EMBL/GenBank/DDBJ databases">
        <title>Bradyrhizobium sp. S2-20-1 Genome sequencing.</title>
        <authorList>
            <person name="Jin L."/>
        </authorList>
    </citation>
    <scope>NUCLEOTIDE SEQUENCE</scope>
    <source>
        <strain evidence="2">S2-20-1</strain>
    </source>
</reference>